<name>A0AAW4PV52_9EURY</name>
<dbReference type="Pfam" id="PF00171">
    <property type="entry name" value="Aldedh"/>
    <property type="match status" value="1"/>
</dbReference>
<evidence type="ECO:0000259" key="4">
    <source>
        <dbReference type="Pfam" id="PF00171"/>
    </source>
</evidence>
<dbReference type="Gene3D" id="3.40.309.10">
    <property type="entry name" value="Aldehyde Dehydrogenase, Chain A, domain 2"/>
    <property type="match status" value="1"/>
</dbReference>
<evidence type="ECO:0000256" key="3">
    <source>
        <dbReference type="ARBA" id="ARBA00023027"/>
    </source>
</evidence>
<dbReference type="EMBL" id="RKLR01000010">
    <property type="protein sequence ID" value="MBX0325086.1"/>
    <property type="molecule type" value="Genomic_DNA"/>
</dbReference>
<keyword evidence="2" id="KW-0560">Oxidoreductase</keyword>
<dbReference type="PROSITE" id="PS00070">
    <property type="entry name" value="ALDEHYDE_DEHYDR_CYS"/>
    <property type="match status" value="1"/>
</dbReference>
<dbReference type="PANTHER" id="PTHR43866:SF4">
    <property type="entry name" value="MALONATE-SEMIALDEHYDE DEHYDROGENASE"/>
    <property type="match status" value="1"/>
</dbReference>
<dbReference type="Gene3D" id="3.40.605.10">
    <property type="entry name" value="Aldehyde Dehydrogenase, Chain A, domain 1"/>
    <property type="match status" value="1"/>
</dbReference>
<dbReference type="Proteomes" id="UP001430377">
    <property type="component" value="Unassembled WGS sequence"/>
</dbReference>
<dbReference type="EC" id="1.2.1.27" evidence="1"/>
<dbReference type="AlphaFoldDB" id="A0AAW4PV52"/>
<proteinExistence type="predicted"/>
<reference evidence="5 6" key="1">
    <citation type="submission" date="2021-06" db="EMBL/GenBank/DDBJ databases">
        <title>Halomicroarcula sp. a new haloarchaeum isolated from saline soil.</title>
        <authorList>
            <person name="Duran-Viseras A."/>
            <person name="Sanchez-Porro C."/>
            <person name="Ventosa A."/>
        </authorList>
    </citation>
    <scope>NUCLEOTIDE SEQUENCE [LARGE SCALE GENOMIC DNA]</scope>
    <source>
        <strain evidence="5 6">F13</strain>
    </source>
</reference>
<dbReference type="InterPro" id="IPR015590">
    <property type="entry name" value="Aldehyde_DH_dom"/>
</dbReference>
<dbReference type="PANTHER" id="PTHR43866">
    <property type="entry name" value="MALONATE-SEMIALDEHYDE DEHYDROGENASE"/>
    <property type="match status" value="1"/>
</dbReference>
<dbReference type="CDD" id="cd07085">
    <property type="entry name" value="ALDH_F6_MMSDH"/>
    <property type="match status" value="1"/>
</dbReference>
<dbReference type="SUPFAM" id="SSF53720">
    <property type="entry name" value="ALDH-like"/>
    <property type="match status" value="1"/>
</dbReference>
<dbReference type="GO" id="GO:0004491">
    <property type="term" value="F:methylmalonate-semialdehyde dehydrogenase (acylating, NAD) activity"/>
    <property type="evidence" value="ECO:0007669"/>
    <property type="project" value="UniProtKB-EC"/>
</dbReference>
<dbReference type="NCBIfam" id="TIGR01722">
    <property type="entry name" value="MMSDH"/>
    <property type="match status" value="1"/>
</dbReference>
<accession>A0AAW4PV52</accession>
<dbReference type="InterPro" id="IPR010061">
    <property type="entry name" value="MeMal-semiAld_DH"/>
</dbReference>
<sequence>MTSKQEQSPAPTAVPDTVQNYVGGEWVTVKGDDGQPVVNPATNETLADVTFSDRSAVDDAIQTADEAFEEWRATSPVDRVQYLFDLKQELEDRQEDIAQALTREHGKTLGEARGEIRRGIENVEVAAGIPNMLREGSGNVEGIAPNMDEHAVRQPLGVFTAITPFNFPAMIPLWFLPYAVATGNTFVLKPSEKVPLSSQLIFEAVDAAGFPDGVVNLVNGGVDTVNTLLEHEDVAGVSFVGSTPVAQHIYETAAQHGKRVQAQGGAKNYAVVTPDVELEDAVPNIIGSVYGNAGQRCLANDVVVGVGDVYDDLREEILDDVDDLTVGNGLEEDTDVGPLITGESAERVVGMIEDAVEEGADLVVDGRDFEHPEYPDGNFLGPTLLENVTTDMDITQTEIFGPVMALAEAEDLDEAIEMVNSTEYGNASSLYTENGAEARKYRYEVDAGNIGINVGVCAPMGFFHFGGRKGSFFGDLHAQGEDAVNFYTDKTIEIQRWYSNA</sequence>
<evidence type="ECO:0000256" key="1">
    <source>
        <dbReference type="ARBA" id="ARBA00013048"/>
    </source>
</evidence>
<dbReference type="InterPro" id="IPR016163">
    <property type="entry name" value="Ald_DH_C"/>
</dbReference>
<dbReference type="InterPro" id="IPR016161">
    <property type="entry name" value="Ald_DH/histidinol_DH"/>
</dbReference>
<keyword evidence="3" id="KW-0520">NAD</keyword>
<dbReference type="GO" id="GO:0006210">
    <property type="term" value="P:thymine catabolic process"/>
    <property type="evidence" value="ECO:0007669"/>
    <property type="project" value="TreeGrafter"/>
</dbReference>
<dbReference type="GO" id="GO:0006574">
    <property type="term" value="P:L-valine catabolic process"/>
    <property type="evidence" value="ECO:0007669"/>
    <property type="project" value="TreeGrafter"/>
</dbReference>
<dbReference type="FunFam" id="3.40.309.10:FF:000002">
    <property type="entry name" value="Methylmalonate-semialdehyde dehydrogenase (Acylating)"/>
    <property type="match status" value="1"/>
</dbReference>
<evidence type="ECO:0000256" key="2">
    <source>
        <dbReference type="ARBA" id="ARBA00023002"/>
    </source>
</evidence>
<comment type="caution">
    <text evidence="5">The sequence shown here is derived from an EMBL/GenBank/DDBJ whole genome shotgun (WGS) entry which is preliminary data.</text>
</comment>
<dbReference type="InterPro" id="IPR016162">
    <property type="entry name" value="Ald_DH_N"/>
</dbReference>
<keyword evidence="6" id="KW-1185">Reference proteome</keyword>
<evidence type="ECO:0000313" key="6">
    <source>
        <dbReference type="Proteomes" id="UP001430377"/>
    </source>
</evidence>
<evidence type="ECO:0000313" key="5">
    <source>
        <dbReference type="EMBL" id="MBX0325086.1"/>
    </source>
</evidence>
<organism evidence="5 6">
    <name type="scientific">Haloarcula rubra</name>
    <dbReference type="NCBI Taxonomy" id="2487747"/>
    <lineage>
        <taxon>Archaea</taxon>
        <taxon>Methanobacteriati</taxon>
        <taxon>Methanobacteriota</taxon>
        <taxon>Stenosarchaea group</taxon>
        <taxon>Halobacteria</taxon>
        <taxon>Halobacteriales</taxon>
        <taxon>Haloarculaceae</taxon>
        <taxon>Haloarcula</taxon>
    </lineage>
</organism>
<protein>
    <recommendedName>
        <fullName evidence="1">methylmalonate-semialdehyde dehydrogenase (CoA acylating)</fullName>
        <ecNumber evidence="1">1.2.1.27</ecNumber>
    </recommendedName>
</protein>
<gene>
    <name evidence="5" type="ORF">EGH21_18820</name>
</gene>
<dbReference type="RefSeq" id="WP_220619952.1">
    <property type="nucleotide sequence ID" value="NZ_RKLR01000010.1"/>
</dbReference>
<dbReference type="InterPro" id="IPR016160">
    <property type="entry name" value="Ald_DH_CS_CYS"/>
</dbReference>
<dbReference type="FunFam" id="3.40.605.10:FF:000003">
    <property type="entry name" value="Methylmalonate-semialdehyde dehydrogenase [acylating]"/>
    <property type="match status" value="1"/>
</dbReference>
<feature type="domain" description="Aldehyde dehydrogenase" evidence="4">
    <location>
        <begin position="26"/>
        <end position="489"/>
    </location>
</feature>